<dbReference type="SUPFAM" id="SSF82689">
    <property type="entry name" value="Mechanosensitive channel protein MscS (YggB), C-terminal domain"/>
    <property type="match status" value="1"/>
</dbReference>
<dbReference type="Proteomes" id="UP000279089">
    <property type="component" value="Unassembled WGS sequence"/>
</dbReference>
<name>A0A3N4M4X0_9BACT</name>
<dbReference type="Pfam" id="PF21082">
    <property type="entry name" value="MS_channel_3rd"/>
    <property type="match status" value="1"/>
</dbReference>
<dbReference type="OrthoDB" id="9809206at2"/>
<feature type="transmembrane region" description="Helical" evidence="7">
    <location>
        <begin position="423"/>
        <end position="440"/>
    </location>
</feature>
<evidence type="ECO:0000256" key="1">
    <source>
        <dbReference type="ARBA" id="ARBA00004651"/>
    </source>
</evidence>
<dbReference type="SUPFAM" id="SSF50182">
    <property type="entry name" value="Sm-like ribonucleoproteins"/>
    <property type="match status" value="1"/>
</dbReference>
<feature type="transmembrane region" description="Helical" evidence="7">
    <location>
        <begin position="583"/>
        <end position="604"/>
    </location>
</feature>
<evidence type="ECO:0000313" key="11">
    <source>
        <dbReference type="Proteomes" id="UP000279089"/>
    </source>
</evidence>
<feature type="transmembrane region" description="Helical" evidence="7">
    <location>
        <begin position="397"/>
        <end position="417"/>
    </location>
</feature>
<proteinExistence type="inferred from homology"/>
<protein>
    <submittedName>
        <fullName evidence="10">Mechanosensitive ion channel protein</fullName>
    </submittedName>
</protein>
<evidence type="ECO:0000256" key="2">
    <source>
        <dbReference type="ARBA" id="ARBA00008017"/>
    </source>
</evidence>
<sequence length="846" mass="95746">MAKLYKRSYIFIGLLFLFLHGFLPLMAQDATDSTNTGNRAAPPVSIAQSVLDSLAGDTLRPKWIDDLQRFGEIEEVKSQREYKEGRISIRQNELLSLLKKTIGEAKLYLRDGIDTVGVARELEKSMAYFAIVKDGVFENKGSNQTQRNLSVSASILAELYKTMAHRQQTLNKYANDLIGFKDKLDSLNSDPVLYRFSSDSATTVHYVGRLLLTAREIVPADSSLKQAITRVQDLQLKLDPMVFTLRSALEDIERYRKDLSEKTFSREFNNIWGPVGYSRPFREILQFSWAKEKLAFSFYIRDYAGRFMLFFALLALCYLFIRALRRSILREGLHEGTSEAQLVTKYPLHSAILVVSGIFQFIFPSPPFVIACLFWLAPAISLCFIFSNYVTPYWMRFWITLILFFVLACVVNLVLQASRTERYIMLALAFAGAIYTAFVLMSKRKNELREKYILYFIGFVTVMEIASVLFNAFGRHNLAKTFLISGFAGVVIAILFLWTVRLLNQLLRLANVVYRHTDQKFQLLNFQKVGTEVPRFFYVLLVLGWFILVGRNFYSFRMLSDPLNSFLSRERTLGQYDFTINSLLIFTLILVCATLLSRIVSYFATETPTQGDAKKGRLAWGSWILLIRIFIICLGLFLAFAATGIPIDRITIILGALGVGVGLGLQSLVNNLVSGLIIAFEKPVNVGDIIEINGKSATMKSIGFRSSIVVSVDGACIIIPNGELLSQHLVNWSMNKNIKRVELDVGVAYGTNLEKVKTILTDILSDDDRIMPVPVPLVVARSFGDNSINFKMIFWVHNIREHLMVTSDIISKTDRAFTSSGIVIPFPQRDIHVRDMPTTPPAKPEA</sequence>
<organism evidence="10 11">
    <name type="scientific">Chitinophaga barathri</name>
    <dbReference type="NCBI Taxonomy" id="1647451"/>
    <lineage>
        <taxon>Bacteria</taxon>
        <taxon>Pseudomonadati</taxon>
        <taxon>Bacteroidota</taxon>
        <taxon>Chitinophagia</taxon>
        <taxon>Chitinophagales</taxon>
        <taxon>Chitinophagaceae</taxon>
        <taxon>Chitinophaga</taxon>
    </lineage>
</organism>
<reference evidence="11" key="1">
    <citation type="submission" date="2018-11" db="EMBL/GenBank/DDBJ databases">
        <title>Chitinophaga lutea sp.nov., isolate from arsenic contaminated soil.</title>
        <authorList>
            <person name="Zong Y."/>
        </authorList>
    </citation>
    <scope>NUCLEOTIDE SEQUENCE [LARGE SCALE GENOMIC DNA]</scope>
    <source>
        <strain evidence="11">YLT18</strain>
    </source>
</reference>
<evidence type="ECO:0000259" key="8">
    <source>
        <dbReference type="Pfam" id="PF00924"/>
    </source>
</evidence>
<feature type="transmembrane region" description="Helical" evidence="7">
    <location>
        <begin position="625"/>
        <end position="645"/>
    </location>
</feature>
<feature type="transmembrane region" description="Helical" evidence="7">
    <location>
        <begin position="452"/>
        <end position="470"/>
    </location>
</feature>
<keyword evidence="4 7" id="KW-0812">Transmembrane</keyword>
<keyword evidence="11" id="KW-1185">Reference proteome</keyword>
<feature type="domain" description="Mechanosensitive ion channel MscS" evidence="8">
    <location>
        <begin position="668"/>
        <end position="733"/>
    </location>
</feature>
<feature type="transmembrane region" description="Helical" evidence="7">
    <location>
        <begin position="482"/>
        <end position="500"/>
    </location>
</feature>
<dbReference type="InterPro" id="IPR011066">
    <property type="entry name" value="MscS_channel_C_sf"/>
</dbReference>
<evidence type="ECO:0000259" key="9">
    <source>
        <dbReference type="Pfam" id="PF21082"/>
    </source>
</evidence>
<dbReference type="Pfam" id="PF00924">
    <property type="entry name" value="MS_channel_2nd"/>
    <property type="match status" value="1"/>
</dbReference>
<dbReference type="EMBL" id="RMBX01000017">
    <property type="protein sequence ID" value="RPD38204.1"/>
    <property type="molecule type" value="Genomic_DNA"/>
</dbReference>
<dbReference type="PANTHER" id="PTHR30347">
    <property type="entry name" value="POTASSIUM CHANNEL RELATED"/>
    <property type="match status" value="1"/>
</dbReference>
<feature type="transmembrane region" description="Helical" evidence="7">
    <location>
        <begin position="368"/>
        <end position="390"/>
    </location>
</feature>
<evidence type="ECO:0000256" key="4">
    <source>
        <dbReference type="ARBA" id="ARBA00022692"/>
    </source>
</evidence>
<comment type="caution">
    <text evidence="10">The sequence shown here is derived from an EMBL/GenBank/DDBJ whole genome shotgun (WGS) entry which is preliminary data.</text>
</comment>
<accession>A0A3N4M4X0</accession>
<dbReference type="Gene3D" id="3.30.70.100">
    <property type="match status" value="1"/>
</dbReference>
<dbReference type="GO" id="GO:0008381">
    <property type="term" value="F:mechanosensitive monoatomic ion channel activity"/>
    <property type="evidence" value="ECO:0007669"/>
    <property type="project" value="UniProtKB-ARBA"/>
</dbReference>
<evidence type="ECO:0000256" key="5">
    <source>
        <dbReference type="ARBA" id="ARBA00022989"/>
    </source>
</evidence>
<feature type="transmembrane region" description="Helical" evidence="7">
    <location>
        <begin position="303"/>
        <end position="321"/>
    </location>
</feature>
<keyword evidence="6 7" id="KW-0472">Membrane</keyword>
<dbReference type="InterPro" id="IPR006685">
    <property type="entry name" value="MscS_channel_2nd"/>
</dbReference>
<feature type="transmembrane region" description="Helical" evidence="7">
    <location>
        <begin position="651"/>
        <end position="673"/>
    </location>
</feature>
<keyword evidence="5 7" id="KW-1133">Transmembrane helix</keyword>
<feature type="domain" description="Mechanosensitive ion channel MscS C-terminal" evidence="9">
    <location>
        <begin position="741"/>
        <end position="824"/>
    </location>
</feature>
<evidence type="ECO:0000256" key="6">
    <source>
        <dbReference type="ARBA" id="ARBA00023136"/>
    </source>
</evidence>
<dbReference type="InterPro" id="IPR010920">
    <property type="entry name" value="LSM_dom_sf"/>
</dbReference>
<dbReference type="Gene3D" id="2.30.30.60">
    <property type="match status" value="1"/>
</dbReference>
<dbReference type="GO" id="GO:0005886">
    <property type="term" value="C:plasma membrane"/>
    <property type="evidence" value="ECO:0007669"/>
    <property type="project" value="UniProtKB-SubCell"/>
</dbReference>
<feature type="transmembrane region" description="Helical" evidence="7">
    <location>
        <begin position="342"/>
        <end position="362"/>
    </location>
</feature>
<dbReference type="InterPro" id="IPR023408">
    <property type="entry name" value="MscS_beta-dom_sf"/>
</dbReference>
<comment type="subcellular location">
    <subcellularLocation>
        <location evidence="1">Cell membrane</location>
        <topology evidence="1">Multi-pass membrane protein</topology>
    </subcellularLocation>
</comment>
<dbReference type="RefSeq" id="WP_120515932.1">
    <property type="nucleotide sequence ID" value="NZ_QXZY01000004.1"/>
</dbReference>
<keyword evidence="3" id="KW-1003">Cell membrane</keyword>
<comment type="similarity">
    <text evidence="2">Belongs to the MscS (TC 1.A.23) family.</text>
</comment>
<dbReference type="SUPFAM" id="SSF82861">
    <property type="entry name" value="Mechanosensitive channel protein MscS (YggB), transmembrane region"/>
    <property type="match status" value="1"/>
</dbReference>
<evidence type="ECO:0000256" key="3">
    <source>
        <dbReference type="ARBA" id="ARBA00022475"/>
    </source>
</evidence>
<dbReference type="PANTHER" id="PTHR30347:SF1">
    <property type="entry name" value="MECHANOSENSITIVE CHANNEL MSCK"/>
    <property type="match status" value="1"/>
</dbReference>
<feature type="transmembrane region" description="Helical" evidence="7">
    <location>
        <begin position="536"/>
        <end position="554"/>
    </location>
</feature>
<evidence type="ECO:0000256" key="7">
    <source>
        <dbReference type="SAM" id="Phobius"/>
    </source>
</evidence>
<dbReference type="InterPro" id="IPR052702">
    <property type="entry name" value="MscS-like_channel"/>
</dbReference>
<dbReference type="InterPro" id="IPR049278">
    <property type="entry name" value="MS_channel_C"/>
</dbReference>
<evidence type="ECO:0000313" key="10">
    <source>
        <dbReference type="EMBL" id="RPD38204.1"/>
    </source>
</evidence>
<dbReference type="AlphaFoldDB" id="A0A3N4M4X0"/>
<gene>
    <name evidence="10" type="ORF">EG028_26455</name>
</gene>
<dbReference type="InterPro" id="IPR011014">
    <property type="entry name" value="MscS_channel_TM-2"/>
</dbReference>
<dbReference type="Gene3D" id="1.10.287.1260">
    <property type="match status" value="1"/>
</dbReference>